<dbReference type="SMART" id="SM00271">
    <property type="entry name" value="DnaJ"/>
    <property type="match status" value="1"/>
</dbReference>
<evidence type="ECO:0000313" key="9">
    <source>
        <dbReference type="EMBL" id="GBB86578.1"/>
    </source>
</evidence>
<dbReference type="PROSITE" id="PS50076">
    <property type="entry name" value="DNAJ_2"/>
    <property type="match status" value="1"/>
</dbReference>
<evidence type="ECO:0000313" key="11">
    <source>
        <dbReference type="Proteomes" id="UP000247702"/>
    </source>
</evidence>
<keyword evidence="6" id="KW-0408">Iron</keyword>
<dbReference type="UniPathway" id="UPA00559"/>
<dbReference type="InterPro" id="IPR007872">
    <property type="entry name" value="DPH_MB_dom"/>
</dbReference>
<dbReference type="EMBL" id="BEXD01000335">
    <property type="protein sequence ID" value="GBB86578.1"/>
    <property type="molecule type" value="Genomic_DNA"/>
</dbReference>
<sequence length="164" mass="19524">MDFNRQEVINSQTYYEILEISDENASIEQIKQQYQKLLLLHHPDKSGFIMNNINNSDENIKNNYNKERKVEFIIKAWKVLRDPELRKVYDDELKAMRLKQDEIYNADIDLDDMEYNEEMRLYSIPCRCSGNYIITEQDLERGANITGCTTCSLKIHILYEVIDE</sequence>
<dbReference type="OrthoDB" id="445556at2759"/>
<dbReference type="Pfam" id="PF05207">
    <property type="entry name" value="Zn_ribbon_CSL"/>
    <property type="match status" value="1"/>
</dbReference>
<evidence type="ECO:0000256" key="1">
    <source>
        <dbReference type="ARBA" id="ARBA00003474"/>
    </source>
</evidence>
<dbReference type="GO" id="GO:0001671">
    <property type="term" value="F:ATPase activator activity"/>
    <property type="evidence" value="ECO:0007669"/>
    <property type="project" value="TreeGrafter"/>
</dbReference>
<evidence type="ECO:0000256" key="2">
    <source>
        <dbReference type="ARBA" id="ARBA00006169"/>
    </source>
</evidence>
<dbReference type="GO" id="GO:0017183">
    <property type="term" value="P:protein histidyl modification to diphthamide"/>
    <property type="evidence" value="ECO:0007669"/>
    <property type="project" value="UniProtKB-UniPathway"/>
</dbReference>
<dbReference type="CDD" id="cd06257">
    <property type="entry name" value="DnaJ"/>
    <property type="match status" value="1"/>
</dbReference>
<dbReference type="Gene3D" id="1.10.287.110">
    <property type="entry name" value="DnaJ domain"/>
    <property type="match status" value="1"/>
</dbReference>
<protein>
    <recommendedName>
        <fullName evidence="3">Diphthamide biosynthesis protein 4</fullName>
    </recommendedName>
</protein>
<dbReference type="InterPro" id="IPR036869">
    <property type="entry name" value="J_dom_sf"/>
</dbReference>
<gene>
    <name evidence="10" type="ORF">RCL2_000420800</name>
    <name evidence="9" type="ORF">RclHR1_00130019</name>
</gene>
<dbReference type="Proteomes" id="UP000247702">
    <property type="component" value="Unassembled WGS sequence"/>
</dbReference>
<dbReference type="InterPro" id="IPR036671">
    <property type="entry name" value="DPH_MB_sf"/>
</dbReference>
<dbReference type="AlphaFoldDB" id="A0A2Z6R158"/>
<dbReference type="Proteomes" id="UP000615446">
    <property type="component" value="Unassembled WGS sequence"/>
</dbReference>
<keyword evidence="4" id="KW-0479">Metal-binding</keyword>
<keyword evidence="5" id="KW-0862">Zinc</keyword>
<feature type="domain" description="DPH-type MB" evidence="8">
    <location>
        <begin position="104"/>
        <end position="160"/>
    </location>
</feature>
<keyword evidence="10" id="KW-0346">Stress response</keyword>
<organism evidence="9 11">
    <name type="scientific">Rhizophagus clarus</name>
    <dbReference type="NCBI Taxonomy" id="94130"/>
    <lineage>
        <taxon>Eukaryota</taxon>
        <taxon>Fungi</taxon>
        <taxon>Fungi incertae sedis</taxon>
        <taxon>Mucoromycota</taxon>
        <taxon>Glomeromycotina</taxon>
        <taxon>Glomeromycetes</taxon>
        <taxon>Glomerales</taxon>
        <taxon>Glomeraceae</taxon>
        <taxon>Rhizophagus</taxon>
    </lineage>
</organism>
<dbReference type="PANTHER" id="PTHR45255:SF1">
    <property type="entry name" value="DNAJ HOMOLOG SUBFAMILY C MEMBER 24"/>
    <property type="match status" value="1"/>
</dbReference>
<evidence type="ECO:0000313" key="10">
    <source>
        <dbReference type="EMBL" id="GES76821.1"/>
    </source>
</evidence>
<reference evidence="10" key="2">
    <citation type="submission" date="2019-10" db="EMBL/GenBank/DDBJ databases">
        <title>Conservation and host-specific expression of non-tandemly repeated heterogenous ribosome RNA gene in arbuscular mycorrhizal fungi.</title>
        <authorList>
            <person name="Maeda T."/>
            <person name="Kobayashi Y."/>
            <person name="Nakagawa T."/>
            <person name="Ezawa T."/>
            <person name="Yamaguchi K."/>
            <person name="Bino T."/>
            <person name="Nishimoto Y."/>
            <person name="Shigenobu S."/>
            <person name="Kawaguchi M."/>
        </authorList>
    </citation>
    <scope>NUCLEOTIDE SEQUENCE</scope>
    <source>
        <strain evidence="10">HR1</strain>
    </source>
</reference>
<evidence type="ECO:0000256" key="6">
    <source>
        <dbReference type="ARBA" id="ARBA00023004"/>
    </source>
</evidence>
<comment type="caution">
    <text evidence="9">The sequence shown here is derived from an EMBL/GenBank/DDBJ whole genome shotgun (WGS) entry which is preliminary data.</text>
</comment>
<dbReference type="EMBL" id="BLAL01000026">
    <property type="protein sequence ID" value="GES76821.1"/>
    <property type="molecule type" value="Genomic_DNA"/>
</dbReference>
<dbReference type="SUPFAM" id="SSF144217">
    <property type="entry name" value="CSL zinc finger"/>
    <property type="match status" value="1"/>
</dbReference>
<dbReference type="SUPFAM" id="SSF46565">
    <property type="entry name" value="Chaperone J-domain"/>
    <property type="match status" value="1"/>
</dbReference>
<dbReference type="STRING" id="94130.A0A2Z6R158"/>
<feature type="domain" description="J" evidence="7">
    <location>
        <begin position="13"/>
        <end position="93"/>
    </location>
</feature>
<evidence type="ECO:0000259" key="7">
    <source>
        <dbReference type="PROSITE" id="PS50076"/>
    </source>
</evidence>
<evidence type="ECO:0000256" key="4">
    <source>
        <dbReference type="ARBA" id="ARBA00022723"/>
    </source>
</evidence>
<name>A0A2Z6R158_9GLOM</name>
<evidence type="ECO:0000256" key="3">
    <source>
        <dbReference type="ARBA" id="ARBA00021797"/>
    </source>
</evidence>
<dbReference type="InterPro" id="IPR001623">
    <property type="entry name" value="DnaJ_domain"/>
</dbReference>
<dbReference type="GO" id="GO:0008198">
    <property type="term" value="F:ferrous iron binding"/>
    <property type="evidence" value="ECO:0007669"/>
    <property type="project" value="TreeGrafter"/>
</dbReference>
<proteinExistence type="inferred from homology"/>
<dbReference type="PROSITE" id="PS51074">
    <property type="entry name" value="DPH_MB"/>
    <property type="match status" value="1"/>
</dbReference>
<reference evidence="9 11" key="1">
    <citation type="submission" date="2017-11" db="EMBL/GenBank/DDBJ databases">
        <title>The genome of Rhizophagus clarus HR1 reveals common genetic basis of auxotrophy among arbuscular mycorrhizal fungi.</title>
        <authorList>
            <person name="Kobayashi Y."/>
        </authorList>
    </citation>
    <scope>NUCLEOTIDE SEQUENCE [LARGE SCALE GENOMIC DNA]</scope>
    <source>
        <strain evidence="9 11">HR1</strain>
    </source>
</reference>
<dbReference type="PANTHER" id="PTHR45255">
    <property type="entry name" value="DNAJ HOMOLOG SUBFAMILY C MEMBER 24"/>
    <property type="match status" value="1"/>
</dbReference>
<comment type="similarity">
    <text evidence="2">Belongs to the DPH4 family.</text>
</comment>
<evidence type="ECO:0000256" key="5">
    <source>
        <dbReference type="ARBA" id="ARBA00022833"/>
    </source>
</evidence>
<dbReference type="Pfam" id="PF00226">
    <property type="entry name" value="DnaJ"/>
    <property type="match status" value="1"/>
</dbReference>
<comment type="function">
    <text evidence="1">Required for the first step of diphthamide biosynthesis, the transfer of 3-amino-3-carboxypropyl from S-adenosyl-L-methionine to a histidine residue. Diphthamide is a post-translational modification of histidine which occurs in elongation factor 2.</text>
</comment>
<dbReference type="Gene3D" id="3.10.660.10">
    <property type="entry name" value="DPH Zinc finger"/>
    <property type="match status" value="1"/>
</dbReference>
<evidence type="ECO:0000259" key="8">
    <source>
        <dbReference type="PROSITE" id="PS51074"/>
    </source>
</evidence>
<accession>A0A2Z6R158</accession>
<keyword evidence="11" id="KW-1185">Reference proteome</keyword>